<feature type="transmembrane region" description="Helical" evidence="1">
    <location>
        <begin position="15"/>
        <end position="35"/>
    </location>
</feature>
<dbReference type="HOGENOM" id="CLU_2163241_0_0_1"/>
<keyword evidence="4" id="KW-1185">Reference proteome</keyword>
<dbReference type="KEGG" id="gtt:GUITHDRAFT_122401"/>
<organism evidence="2">
    <name type="scientific">Guillardia theta (strain CCMP2712)</name>
    <name type="common">Cryptophyte</name>
    <dbReference type="NCBI Taxonomy" id="905079"/>
    <lineage>
        <taxon>Eukaryota</taxon>
        <taxon>Cryptophyceae</taxon>
        <taxon>Pyrenomonadales</taxon>
        <taxon>Geminigeraceae</taxon>
        <taxon>Guillardia</taxon>
    </lineage>
</organism>
<dbReference type="RefSeq" id="XP_005818374.1">
    <property type="nucleotide sequence ID" value="XM_005818317.1"/>
</dbReference>
<dbReference type="EMBL" id="JH993288">
    <property type="protein sequence ID" value="EKX31394.1"/>
    <property type="molecule type" value="Genomic_DNA"/>
</dbReference>
<evidence type="ECO:0000313" key="2">
    <source>
        <dbReference type="EMBL" id="EKX31394.1"/>
    </source>
</evidence>
<reference evidence="4" key="2">
    <citation type="submission" date="2012-11" db="EMBL/GenBank/DDBJ databases">
        <authorList>
            <person name="Kuo A."/>
            <person name="Curtis B.A."/>
            <person name="Tanifuji G."/>
            <person name="Burki F."/>
            <person name="Gruber A."/>
            <person name="Irimia M."/>
            <person name="Maruyama S."/>
            <person name="Arias M.C."/>
            <person name="Ball S.G."/>
            <person name="Gile G.H."/>
            <person name="Hirakawa Y."/>
            <person name="Hopkins J.F."/>
            <person name="Rensing S.A."/>
            <person name="Schmutz J."/>
            <person name="Symeonidi A."/>
            <person name="Elias M."/>
            <person name="Eveleigh R.J."/>
            <person name="Herman E.K."/>
            <person name="Klute M.J."/>
            <person name="Nakayama T."/>
            <person name="Obornik M."/>
            <person name="Reyes-Prieto A."/>
            <person name="Armbrust E.V."/>
            <person name="Aves S.J."/>
            <person name="Beiko R.G."/>
            <person name="Coutinho P."/>
            <person name="Dacks J.B."/>
            <person name="Durnford D.G."/>
            <person name="Fast N.M."/>
            <person name="Green B.R."/>
            <person name="Grisdale C."/>
            <person name="Hempe F."/>
            <person name="Henrissat B."/>
            <person name="Hoppner M.P."/>
            <person name="Ishida K.-I."/>
            <person name="Kim E."/>
            <person name="Koreny L."/>
            <person name="Kroth P.G."/>
            <person name="Liu Y."/>
            <person name="Malik S.-B."/>
            <person name="Maier U.G."/>
            <person name="McRose D."/>
            <person name="Mock T."/>
            <person name="Neilson J.A."/>
            <person name="Onodera N.T."/>
            <person name="Poole A.M."/>
            <person name="Pritham E.J."/>
            <person name="Richards T.A."/>
            <person name="Rocap G."/>
            <person name="Roy S.W."/>
            <person name="Sarai C."/>
            <person name="Schaack S."/>
            <person name="Shirato S."/>
            <person name="Slamovits C.H."/>
            <person name="Spencer D.F."/>
            <person name="Suzuki S."/>
            <person name="Worden A.Z."/>
            <person name="Zauner S."/>
            <person name="Barry K."/>
            <person name="Bell C."/>
            <person name="Bharti A.K."/>
            <person name="Crow J.A."/>
            <person name="Grimwood J."/>
            <person name="Kramer R."/>
            <person name="Lindquist E."/>
            <person name="Lucas S."/>
            <person name="Salamov A."/>
            <person name="McFadden G.I."/>
            <person name="Lane C.E."/>
            <person name="Keeling P.J."/>
            <person name="Gray M.W."/>
            <person name="Grigoriev I.V."/>
            <person name="Archibald J.M."/>
        </authorList>
    </citation>
    <scope>NUCLEOTIDE SEQUENCE</scope>
    <source>
        <strain evidence="4">CCMP2712</strain>
    </source>
</reference>
<keyword evidence="1" id="KW-0812">Transmembrane</keyword>
<dbReference type="AlphaFoldDB" id="L1I692"/>
<dbReference type="GeneID" id="17288115"/>
<dbReference type="EnsemblProtists" id="EKX31394">
    <property type="protein sequence ID" value="EKX31394"/>
    <property type="gene ID" value="GUITHDRAFT_122401"/>
</dbReference>
<reference evidence="2 4" key="1">
    <citation type="journal article" date="2012" name="Nature">
        <title>Algal genomes reveal evolutionary mosaicism and the fate of nucleomorphs.</title>
        <authorList>
            <consortium name="DOE Joint Genome Institute"/>
            <person name="Curtis B.A."/>
            <person name="Tanifuji G."/>
            <person name="Burki F."/>
            <person name="Gruber A."/>
            <person name="Irimia M."/>
            <person name="Maruyama S."/>
            <person name="Arias M.C."/>
            <person name="Ball S.G."/>
            <person name="Gile G.H."/>
            <person name="Hirakawa Y."/>
            <person name="Hopkins J.F."/>
            <person name="Kuo A."/>
            <person name="Rensing S.A."/>
            <person name="Schmutz J."/>
            <person name="Symeonidi A."/>
            <person name="Elias M."/>
            <person name="Eveleigh R.J."/>
            <person name="Herman E.K."/>
            <person name="Klute M.J."/>
            <person name="Nakayama T."/>
            <person name="Obornik M."/>
            <person name="Reyes-Prieto A."/>
            <person name="Armbrust E.V."/>
            <person name="Aves S.J."/>
            <person name="Beiko R.G."/>
            <person name="Coutinho P."/>
            <person name="Dacks J.B."/>
            <person name="Durnford D.G."/>
            <person name="Fast N.M."/>
            <person name="Green B.R."/>
            <person name="Grisdale C.J."/>
            <person name="Hempel F."/>
            <person name="Henrissat B."/>
            <person name="Hoppner M.P."/>
            <person name="Ishida K."/>
            <person name="Kim E."/>
            <person name="Koreny L."/>
            <person name="Kroth P.G."/>
            <person name="Liu Y."/>
            <person name="Malik S.B."/>
            <person name="Maier U.G."/>
            <person name="McRose D."/>
            <person name="Mock T."/>
            <person name="Neilson J.A."/>
            <person name="Onodera N.T."/>
            <person name="Poole A.M."/>
            <person name="Pritham E.J."/>
            <person name="Richards T.A."/>
            <person name="Rocap G."/>
            <person name="Roy S.W."/>
            <person name="Sarai C."/>
            <person name="Schaack S."/>
            <person name="Shirato S."/>
            <person name="Slamovits C.H."/>
            <person name="Spencer D.F."/>
            <person name="Suzuki S."/>
            <person name="Worden A.Z."/>
            <person name="Zauner S."/>
            <person name="Barry K."/>
            <person name="Bell C."/>
            <person name="Bharti A.K."/>
            <person name="Crow J.A."/>
            <person name="Grimwood J."/>
            <person name="Kramer R."/>
            <person name="Lindquist E."/>
            <person name="Lucas S."/>
            <person name="Salamov A."/>
            <person name="McFadden G.I."/>
            <person name="Lane C.E."/>
            <person name="Keeling P.J."/>
            <person name="Gray M.W."/>
            <person name="Grigoriev I.V."/>
            <person name="Archibald J.M."/>
        </authorList>
    </citation>
    <scope>NUCLEOTIDE SEQUENCE</scope>
    <source>
        <strain evidence="2 4">CCMP2712</strain>
    </source>
</reference>
<dbReference type="PaxDb" id="55529-EKX31394"/>
<gene>
    <name evidence="2" type="ORF">GUITHDRAFT_122401</name>
</gene>
<reference evidence="3" key="3">
    <citation type="submission" date="2016-03" db="UniProtKB">
        <authorList>
            <consortium name="EnsemblProtists"/>
        </authorList>
    </citation>
    <scope>IDENTIFICATION</scope>
</reference>
<evidence type="ECO:0000313" key="4">
    <source>
        <dbReference type="Proteomes" id="UP000011087"/>
    </source>
</evidence>
<name>L1I692_GUITC</name>
<keyword evidence="1" id="KW-1133">Transmembrane helix</keyword>
<proteinExistence type="predicted"/>
<keyword evidence="1" id="KW-0472">Membrane</keyword>
<sequence length="111" mass="12059">MAECEKLVEGGTGEVAMLAAAVLVLAGYHAVFHVLQQSKDATRVTIFSFSKEMNYQWIRKHMEGDSYSLTAVQALRNQMLVGIFIGETSFSSLAVIISAVSAIDLTCTLKV</sequence>
<protein>
    <submittedName>
        <fullName evidence="2 3">Uncharacterized protein</fullName>
    </submittedName>
</protein>
<dbReference type="Proteomes" id="UP000011087">
    <property type="component" value="Unassembled WGS sequence"/>
</dbReference>
<accession>L1I692</accession>
<evidence type="ECO:0000313" key="3">
    <source>
        <dbReference type="EnsemblProtists" id="EKX31394"/>
    </source>
</evidence>
<evidence type="ECO:0000256" key="1">
    <source>
        <dbReference type="SAM" id="Phobius"/>
    </source>
</evidence>